<evidence type="ECO:0000313" key="2">
    <source>
        <dbReference type="Proteomes" id="UP000691718"/>
    </source>
</evidence>
<sequence length="209" mass="23458">MSKRSQDWKEYVLLAGNQLQEKCSPSLSEAILPDIGSSSDLNIFEPPPLPQQNLHTTHVRSNPTIRSSVNKRAASTSNHCISCNCFETEHLLVHSSIKDLLLLNNKFYVPPTLSIYLVNLRTGDSNERLVTLFNKSRVTIERLMNKARTCLINEFAPLYLGFNPMTVEDVASRNRIIPDRLFGNPDLPPNSKPAIVICDATYVFIQSSS</sequence>
<comment type="caution">
    <text evidence="1">The sequence shown here is derived from an EMBL/GenBank/DDBJ whole genome shotgun (WGS) entry which is preliminary data.</text>
</comment>
<dbReference type="Proteomes" id="UP000691718">
    <property type="component" value="Unassembled WGS sequence"/>
</dbReference>
<dbReference type="EMBL" id="CAJQZP010001342">
    <property type="protein sequence ID" value="CAG5039898.1"/>
    <property type="molecule type" value="Genomic_DNA"/>
</dbReference>
<accession>A0A8S3XRS1</accession>
<gene>
    <name evidence="1" type="ORF">PAPOLLO_LOCUS21730</name>
</gene>
<evidence type="ECO:0000313" key="1">
    <source>
        <dbReference type="EMBL" id="CAG5039898.1"/>
    </source>
</evidence>
<name>A0A8S3XRS1_PARAO</name>
<dbReference type="AlphaFoldDB" id="A0A8S3XRS1"/>
<organism evidence="1 2">
    <name type="scientific">Parnassius apollo</name>
    <name type="common">Apollo butterfly</name>
    <name type="synonym">Papilio apollo</name>
    <dbReference type="NCBI Taxonomy" id="110799"/>
    <lineage>
        <taxon>Eukaryota</taxon>
        <taxon>Metazoa</taxon>
        <taxon>Ecdysozoa</taxon>
        <taxon>Arthropoda</taxon>
        <taxon>Hexapoda</taxon>
        <taxon>Insecta</taxon>
        <taxon>Pterygota</taxon>
        <taxon>Neoptera</taxon>
        <taxon>Endopterygota</taxon>
        <taxon>Lepidoptera</taxon>
        <taxon>Glossata</taxon>
        <taxon>Ditrysia</taxon>
        <taxon>Papilionoidea</taxon>
        <taxon>Papilionidae</taxon>
        <taxon>Parnassiinae</taxon>
        <taxon>Parnassini</taxon>
        <taxon>Parnassius</taxon>
        <taxon>Parnassius</taxon>
    </lineage>
</organism>
<protein>
    <submittedName>
        <fullName evidence="1">(apollo) hypothetical protein</fullName>
    </submittedName>
</protein>
<reference evidence="1" key="1">
    <citation type="submission" date="2021-04" db="EMBL/GenBank/DDBJ databases">
        <authorList>
            <person name="Tunstrom K."/>
        </authorList>
    </citation>
    <scope>NUCLEOTIDE SEQUENCE</scope>
</reference>
<dbReference type="OrthoDB" id="10046738at2759"/>
<keyword evidence="2" id="KW-1185">Reference proteome</keyword>
<proteinExistence type="predicted"/>